<dbReference type="InterPro" id="IPR036388">
    <property type="entry name" value="WH-like_DNA-bd_sf"/>
</dbReference>
<dbReference type="PANTHER" id="PTHR43214">
    <property type="entry name" value="TWO-COMPONENT RESPONSE REGULATOR"/>
    <property type="match status" value="1"/>
</dbReference>
<dbReference type="GO" id="GO:0006355">
    <property type="term" value="P:regulation of DNA-templated transcription"/>
    <property type="evidence" value="ECO:0007669"/>
    <property type="project" value="InterPro"/>
</dbReference>
<dbReference type="PROSITE" id="PS50110">
    <property type="entry name" value="RESPONSE_REGULATORY"/>
    <property type="match status" value="1"/>
</dbReference>
<protein>
    <submittedName>
        <fullName evidence="1">Putative two-component response regulator</fullName>
    </submittedName>
</protein>
<dbReference type="PROSITE" id="PS50043">
    <property type="entry name" value="HTH_LUXR_2"/>
    <property type="match status" value="1"/>
</dbReference>
<dbReference type="InterPro" id="IPR001789">
    <property type="entry name" value="Sig_transdc_resp-reg_receiver"/>
</dbReference>
<dbReference type="Pfam" id="PF00196">
    <property type="entry name" value="GerE"/>
    <property type="match status" value="1"/>
</dbReference>
<dbReference type="Gene3D" id="1.10.10.10">
    <property type="entry name" value="Winged helix-like DNA-binding domain superfamily/Winged helix DNA-binding domain"/>
    <property type="match status" value="1"/>
</dbReference>
<dbReference type="InterPro" id="IPR039420">
    <property type="entry name" value="WalR-like"/>
</dbReference>
<dbReference type="CDD" id="cd00156">
    <property type="entry name" value="REC"/>
    <property type="match status" value="1"/>
</dbReference>
<dbReference type="CDD" id="cd06170">
    <property type="entry name" value="LuxR_C_like"/>
    <property type="match status" value="1"/>
</dbReference>
<proteinExistence type="predicted"/>
<dbReference type="Proteomes" id="UP000067206">
    <property type="component" value="Chromosome"/>
</dbReference>
<dbReference type="SMART" id="SM00421">
    <property type="entry name" value="HTH_LUXR"/>
    <property type="match status" value="1"/>
</dbReference>
<dbReference type="AlphaFoldDB" id="A0A0M5KVN3"/>
<dbReference type="InterPro" id="IPR016032">
    <property type="entry name" value="Sig_transdc_resp-reg_C-effctor"/>
</dbReference>
<dbReference type="PANTHER" id="PTHR43214:SF43">
    <property type="entry name" value="TWO-COMPONENT RESPONSE REGULATOR"/>
    <property type="match status" value="1"/>
</dbReference>
<gene>
    <name evidence="1" type="ORF">RY67_2267</name>
</gene>
<evidence type="ECO:0000313" key="2">
    <source>
        <dbReference type="Proteomes" id="UP000067206"/>
    </source>
</evidence>
<evidence type="ECO:0000313" key="1">
    <source>
        <dbReference type="EMBL" id="ALE10253.1"/>
    </source>
</evidence>
<accession>A0A0M5KVN3</accession>
<dbReference type="GO" id="GO:0003677">
    <property type="term" value="F:DNA binding"/>
    <property type="evidence" value="ECO:0007669"/>
    <property type="project" value="InterPro"/>
</dbReference>
<dbReference type="SUPFAM" id="SSF52172">
    <property type="entry name" value="CheY-like"/>
    <property type="match status" value="1"/>
</dbReference>
<sequence length="221" mass="24690">MKNGCPIRLALVDNDRCSAEMMALLIGRKIPEAHMLWVTDNPSLALERCLFDPRKPDILICDLMMDGLNGVRLTERIRQRNVQVGVIVVTSYDLATYGEDIACCGAQALISKRDFAATIREAVKSVSDGGTYPHGWGLHSLEETLHTVDAAQPEADGARLFSDRELAVLRLYAHHVPTVEIARRLGIGVETVYSYVKRAMHKVGVTRRGELLDYCERYHVL</sequence>
<dbReference type="SMART" id="SM00448">
    <property type="entry name" value="REC"/>
    <property type="match status" value="1"/>
</dbReference>
<dbReference type="RefSeq" id="WP_060621317.1">
    <property type="nucleotide sequence ID" value="NZ_CP010411.1"/>
</dbReference>
<organism evidence="1 2">
    <name type="scientific">Bifidobacterium longum subsp. infantis</name>
    <dbReference type="NCBI Taxonomy" id="1682"/>
    <lineage>
        <taxon>Bacteria</taxon>
        <taxon>Bacillati</taxon>
        <taxon>Actinomycetota</taxon>
        <taxon>Actinomycetes</taxon>
        <taxon>Bifidobacteriales</taxon>
        <taxon>Bifidobacteriaceae</taxon>
        <taxon>Bifidobacterium</taxon>
    </lineage>
</organism>
<dbReference type="PATRIC" id="fig|1682.24.peg.2206"/>
<dbReference type="InterPro" id="IPR000792">
    <property type="entry name" value="Tscrpt_reg_LuxR_C"/>
</dbReference>
<name>A0A0M5KVN3_BIFLI</name>
<dbReference type="EMBL" id="CP010411">
    <property type="protein sequence ID" value="ALE10253.1"/>
    <property type="molecule type" value="Genomic_DNA"/>
</dbReference>
<dbReference type="GO" id="GO:0000160">
    <property type="term" value="P:phosphorelay signal transduction system"/>
    <property type="evidence" value="ECO:0007669"/>
    <property type="project" value="InterPro"/>
</dbReference>
<dbReference type="SUPFAM" id="SSF46894">
    <property type="entry name" value="C-terminal effector domain of the bipartite response regulators"/>
    <property type="match status" value="1"/>
</dbReference>
<dbReference type="InterPro" id="IPR011006">
    <property type="entry name" value="CheY-like_superfamily"/>
</dbReference>
<dbReference type="Gene3D" id="3.40.50.2300">
    <property type="match status" value="1"/>
</dbReference>
<reference evidence="1 2" key="1">
    <citation type="submission" date="2014-12" db="EMBL/GenBank/DDBJ databases">
        <title>Complete genome sequence of Bifidobacterium longum subsp. infantis BT1.</title>
        <authorList>
            <person name="Kim J.F."/>
            <person name="Kwak M.-J."/>
        </authorList>
    </citation>
    <scope>NUCLEOTIDE SEQUENCE [LARGE SCALE GENOMIC DNA]</scope>
    <source>
        <strain evidence="1 2">BT1</strain>
    </source>
</reference>
<dbReference type="Pfam" id="PF00072">
    <property type="entry name" value="Response_reg"/>
    <property type="match status" value="1"/>
</dbReference>